<protein>
    <submittedName>
        <fullName evidence="1">M28 family peptidase</fullName>
    </submittedName>
</protein>
<sequence>MRLFLKLALTVAALLLVLIGLTVQPLFRQTKVIAVPAVSPERLKAHVRMLSETLHPRSVEELTNLEAAASYIHTEFTATGAVVADQWFTDRGEKYRNVIARFGPAEGPLLVIGAHYDSFETTPGADDNASGVAGLIELAGLLGRHPPQRPIELVAYTNEEPPHFRYPSMGSAHHAESLRAGGREVSLMLALEMVGWFSDAPDSQTYPVPGMTLLYPDKGDFIAIIGRFGDWSETREVKAAMRSAGDLPVHSMNSLAVIPGVDFSDHLNYWAEGYPALMTTDTAFYRNPYYHAAEDTYDRLDYTRMAKVVEGVFAVVQVHSAR</sequence>
<comment type="caution">
    <text evidence="1">The sequence shown here is derived from an EMBL/GenBank/DDBJ whole genome shotgun (WGS) entry which is preliminary data.</text>
</comment>
<dbReference type="Proteomes" id="UP000616151">
    <property type="component" value="Unassembled WGS sequence"/>
</dbReference>
<evidence type="ECO:0000313" key="1">
    <source>
        <dbReference type="EMBL" id="MBK1867216.1"/>
    </source>
</evidence>
<gene>
    <name evidence="1" type="ORF">JHL16_12740</name>
</gene>
<reference evidence="1" key="1">
    <citation type="submission" date="2021-01" db="EMBL/GenBank/DDBJ databases">
        <authorList>
            <person name="Sun Q."/>
        </authorList>
    </citation>
    <scope>NUCLEOTIDE SEQUENCE</scope>
    <source>
        <strain evidence="1">YIM B02566</strain>
    </source>
</reference>
<name>A0ACC5R410_9HYPH</name>
<dbReference type="EMBL" id="JAENHL010000007">
    <property type="protein sequence ID" value="MBK1867216.1"/>
    <property type="molecule type" value="Genomic_DNA"/>
</dbReference>
<proteinExistence type="predicted"/>
<evidence type="ECO:0000313" key="2">
    <source>
        <dbReference type="Proteomes" id="UP000616151"/>
    </source>
</evidence>
<organism evidence="1 2">
    <name type="scientific">Taklimakanibacter albus</name>
    <dbReference type="NCBI Taxonomy" id="2800327"/>
    <lineage>
        <taxon>Bacteria</taxon>
        <taxon>Pseudomonadati</taxon>
        <taxon>Pseudomonadota</taxon>
        <taxon>Alphaproteobacteria</taxon>
        <taxon>Hyphomicrobiales</taxon>
        <taxon>Aestuariivirgaceae</taxon>
        <taxon>Taklimakanibacter</taxon>
    </lineage>
</organism>
<keyword evidence="2" id="KW-1185">Reference proteome</keyword>
<accession>A0ACC5R410</accession>